<sequence length="77" mass="8740">CNHQTQNMLRSHELSAVVSCRCIINRKIHFSICCVATSMTVTAKMSIFSFMKIISTLQLILTSLMLQAVTFHHQTKI</sequence>
<feature type="transmembrane region" description="Helical" evidence="1">
    <location>
        <begin position="47"/>
        <end position="71"/>
    </location>
</feature>
<dbReference type="OrthoDB" id="10494810at2759"/>
<name>A0A0G2HUU1_9EURO</name>
<evidence type="ECO:0000313" key="2">
    <source>
        <dbReference type="EMBL" id="KKZ61942.1"/>
    </source>
</evidence>
<gene>
    <name evidence="2" type="ORF">EMCG_03577</name>
</gene>
<dbReference type="VEuPathDB" id="FungiDB:EMCG_03577"/>
<accession>A0A0G2HUU1</accession>
<proteinExistence type="predicted"/>
<keyword evidence="1" id="KW-1133">Transmembrane helix</keyword>
<evidence type="ECO:0000313" key="3">
    <source>
        <dbReference type="Proteomes" id="UP000034164"/>
    </source>
</evidence>
<protein>
    <submittedName>
        <fullName evidence="2">Uncharacterized protein</fullName>
    </submittedName>
</protein>
<feature type="non-terminal residue" evidence="2">
    <location>
        <position position="1"/>
    </location>
</feature>
<feature type="non-terminal residue" evidence="2">
    <location>
        <position position="77"/>
    </location>
</feature>
<evidence type="ECO:0000256" key="1">
    <source>
        <dbReference type="SAM" id="Phobius"/>
    </source>
</evidence>
<keyword evidence="1" id="KW-0812">Transmembrane</keyword>
<dbReference type="AlphaFoldDB" id="A0A0G2HUU1"/>
<dbReference type="EMBL" id="LCZI01001206">
    <property type="protein sequence ID" value="KKZ61942.1"/>
    <property type="molecule type" value="Genomic_DNA"/>
</dbReference>
<reference evidence="3" key="1">
    <citation type="journal article" date="2015" name="PLoS Genet.">
        <title>The dynamic genome and transcriptome of the human fungal pathogen Blastomyces and close relative Emmonsia.</title>
        <authorList>
            <person name="Munoz J.F."/>
            <person name="Gauthier G.M."/>
            <person name="Desjardins C.A."/>
            <person name="Gallo J.E."/>
            <person name="Holder J."/>
            <person name="Sullivan T.D."/>
            <person name="Marty A.J."/>
            <person name="Carmen J.C."/>
            <person name="Chen Z."/>
            <person name="Ding L."/>
            <person name="Gujja S."/>
            <person name="Magrini V."/>
            <person name="Misas E."/>
            <person name="Mitreva M."/>
            <person name="Priest M."/>
            <person name="Saif S."/>
            <person name="Whiston E.A."/>
            <person name="Young S."/>
            <person name="Zeng Q."/>
            <person name="Goldman W.E."/>
            <person name="Mardis E.R."/>
            <person name="Taylor J.W."/>
            <person name="McEwen J.G."/>
            <person name="Clay O.K."/>
            <person name="Klein B.S."/>
            <person name="Cuomo C.A."/>
        </authorList>
    </citation>
    <scope>NUCLEOTIDE SEQUENCE [LARGE SCALE GENOMIC DNA]</scope>
    <source>
        <strain evidence="3">UAMH 3008</strain>
    </source>
</reference>
<comment type="caution">
    <text evidence="2">The sequence shown here is derived from an EMBL/GenBank/DDBJ whole genome shotgun (WGS) entry which is preliminary data.</text>
</comment>
<keyword evidence="1" id="KW-0472">Membrane</keyword>
<organism evidence="2 3">
    <name type="scientific">[Emmonsia] crescens</name>
    <dbReference type="NCBI Taxonomy" id="73230"/>
    <lineage>
        <taxon>Eukaryota</taxon>
        <taxon>Fungi</taxon>
        <taxon>Dikarya</taxon>
        <taxon>Ascomycota</taxon>
        <taxon>Pezizomycotina</taxon>
        <taxon>Eurotiomycetes</taxon>
        <taxon>Eurotiomycetidae</taxon>
        <taxon>Onygenales</taxon>
        <taxon>Ajellomycetaceae</taxon>
        <taxon>Emergomyces</taxon>
    </lineage>
</organism>
<dbReference type="Proteomes" id="UP000034164">
    <property type="component" value="Unassembled WGS sequence"/>
</dbReference>